<comment type="similarity">
    <text evidence="3">Belongs to the HNH nuclease family.</text>
</comment>
<keyword evidence="7" id="KW-1185">Reference proteome</keyword>
<evidence type="ECO:0000256" key="3">
    <source>
        <dbReference type="ARBA" id="ARBA00038412"/>
    </source>
</evidence>
<comment type="caution">
    <text evidence="6">The sequence shown here is derived from an EMBL/GenBank/DDBJ whole genome shotgun (WGS) entry which is preliminary data.</text>
</comment>
<dbReference type="GO" id="GO:0016787">
    <property type="term" value="F:hydrolase activity"/>
    <property type="evidence" value="ECO:0007669"/>
    <property type="project" value="UniProtKB-KW"/>
</dbReference>
<dbReference type="GO" id="GO:0003676">
    <property type="term" value="F:nucleic acid binding"/>
    <property type="evidence" value="ECO:0007669"/>
    <property type="project" value="InterPro"/>
</dbReference>
<dbReference type="GO" id="GO:0004519">
    <property type="term" value="F:endonuclease activity"/>
    <property type="evidence" value="ECO:0007669"/>
    <property type="project" value="InterPro"/>
</dbReference>
<dbReference type="GO" id="GO:0005829">
    <property type="term" value="C:cytosol"/>
    <property type="evidence" value="ECO:0007669"/>
    <property type="project" value="TreeGrafter"/>
</dbReference>
<accession>A0A7W9U181</accession>
<name>A0A7W9U181_9BURK</name>
<evidence type="ECO:0000256" key="4">
    <source>
        <dbReference type="ARBA" id="ARBA00040194"/>
    </source>
</evidence>
<dbReference type="Pfam" id="PF01844">
    <property type="entry name" value="HNH"/>
    <property type="match status" value="1"/>
</dbReference>
<proteinExistence type="inferred from homology"/>
<dbReference type="PANTHER" id="PTHR41286:SF1">
    <property type="entry name" value="HNH NUCLEASE YAJD-RELATED"/>
    <property type="match status" value="1"/>
</dbReference>
<organism evidence="6 7">
    <name type="scientific">Paraburkholderia bannensis</name>
    <dbReference type="NCBI Taxonomy" id="765414"/>
    <lineage>
        <taxon>Bacteria</taxon>
        <taxon>Pseudomonadati</taxon>
        <taxon>Pseudomonadota</taxon>
        <taxon>Betaproteobacteria</taxon>
        <taxon>Burkholderiales</taxon>
        <taxon>Burkholderiaceae</taxon>
        <taxon>Paraburkholderia</taxon>
    </lineage>
</organism>
<dbReference type="Proteomes" id="UP000571554">
    <property type="component" value="Unassembled WGS sequence"/>
</dbReference>
<keyword evidence="1" id="KW-0540">Nuclease</keyword>
<gene>
    <name evidence="6" type="ORF">F4827_005062</name>
</gene>
<keyword evidence="2 6" id="KW-0378">Hydrolase</keyword>
<evidence type="ECO:0000313" key="6">
    <source>
        <dbReference type="EMBL" id="MBB6105196.1"/>
    </source>
</evidence>
<evidence type="ECO:0000313" key="7">
    <source>
        <dbReference type="Proteomes" id="UP000571554"/>
    </source>
</evidence>
<protein>
    <recommendedName>
        <fullName evidence="4">Putative HNH nuclease YajD</fullName>
    </recommendedName>
</protein>
<dbReference type="CDD" id="cd00085">
    <property type="entry name" value="HNHc"/>
    <property type="match status" value="1"/>
</dbReference>
<dbReference type="EMBL" id="JACHBW010000016">
    <property type="protein sequence ID" value="MBB6105196.1"/>
    <property type="molecule type" value="Genomic_DNA"/>
</dbReference>
<dbReference type="Gene3D" id="1.10.30.50">
    <property type="match status" value="1"/>
</dbReference>
<dbReference type="GO" id="GO:0008270">
    <property type="term" value="F:zinc ion binding"/>
    <property type="evidence" value="ECO:0007669"/>
    <property type="project" value="InterPro"/>
</dbReference>
<dbReference type="InterPro" id="IPR002711">
    <property type="entry name" value="HNH"/>
</dbReference>
<dbReference type="RefSeq" id="WP_183727753.1">
    <property type="nucleotide sequence ID" value="NZ_JACHBW010000016.1"/>
</dbReference>
<evidence type="ECO:0000256" key="1">
    <source>
        <dbReference type="ARBA" id="ARBA00022722"/>
    </source>
</evidence>
<reference evidence="6 7" key="1">
    <citation type="submission" date="2020-08" db="EMBL/GenBank/DDBJ databases">
        <title>Above-ground endophytic microbial communities from plants in different locations in the United States.</title>
        <authorList>
            <person name="Frank C."/>
        </authorList>
    </citation>
    <scope>NUCLEOTIDE SEQUENCE [LARGE SCALE GENOMIC DNA]</scope>
    <source>
        <strain evidence="6 7">WP4_2_2</strain>
    </source>
</reference>
<sequence length="122" mass="13785">MPKSAPTPCRHHGCAQLLDVPGYCEEHARDSIGWQSDQQRGTRHQRGYGSRWDKLRKRILARDLGLCQTCKRAGRLRPASMVDHILNKARGGTDDEKNLEAICRDCHKRKTGRESHGLDGAK</sequence>
<dbReference type="InterPro" id="IPR003615">
    <property type="entry name" value="HNH_nuc"/>
</dbReference>
<feature type="domain" description="HNH nuclease" evidence="5">
    <location>
        <begin position="54"/>
        <end position="108"/>
    </location>
</feature>
<evidence type="ECO:0000256" key="2">
    <source>
        <dbReference type="ARBA" id="ARBA00022801"/>
    </source>
</evidence>
<evidence type="ECO:0000259" key="5">
    <source>
        <dbReference type="SMART" id="SM00507"/>
    </source>
</evidence>
<dbReference type="SMART" id="SM00507">
    <property type="entry name" value="HNHc"/>
    <property type="match status" value="1"/>
</dbReference>
<dbReference type="PANTHER" id="PTHR41286">
    <property type="entry name" value="HNH NUCLEASE YAJD-RELATED"/>
    <property type="match status" value="1"/>
</dbReference>
<dbReference type="AlphaFoldDB" id="A0A7W9U181"/>